<dbReference type="OrthoDB" id="3036049at2759"/>
<evidence type="ECO:0000313" key="4">
    <source>
        <dbReference type="Proteomes" id="UP000230002"/>
    </source>
</evidence>
<dbReference type="EMBL" id="AYKW01000068">
    <property type="protein sequence ID" value="PIL23579.1"/>
    <property type="molecule type" value="Genomic_DNA"/>
</dbReference>
<dbReference type="Pfam" id="PF00651">
    <property type="entry name" value="BTB"/>
    <property type="match status" value="1"/>
</dbReference>
<dbReference type="PANTHER" id="PTHR22744:SF14">
    <property type="entry name" value="BTB DOMAIN-CONTAINING PROTEIN-RELATED"/>
    <property type="match status" value="1"/>
</dbReference>
<feature type="compositionally biased region" description="Polar residues" evidence="1">
    <location>
        <begin position="16"/>
        <end position="34"/>
    </location>
</feature>
<feature type="domain" description="BTB" evidence="2">
    <location>
        <begin position="384"/>
        <end position="420"/>
    </location>
</feature>
<dbReference type="Gene3D" id="3.30.710.10">
    <property type="entry name" value="Potassium Channel Kv1.1, Chain A"/>
    <property type="match status" value="1"/>
</dbReference>
<dbReference type="AlphaFoldDB" id="A0A2G8RPZ3"/>
<feature type="region of interest" description="Disordered" evidence="1">
    <location>
        <begin position="1"/>
        <end position="34"/>
    </location>
</feature>
<keyword evidence="4" id="KW-1185">Reference proteome</keyword>
<comment type="caution">
    <text evidence="3">The sequence shown here is derived from an EMBL/GenBank/DDBJ whole genome shotgun (WGS) entry which is preliminary data.</text>
</comment>
<protein>
    <recommendedName>
        <fullName evidence="2">BTB domain-containing protein</fullName>
    </recommendedName>
</protein>
<evidence type="ECO:0000259" key="2">
    <source>
        <dbReference type="Pfam" id="PF00651"/>
    </source>
</evidence>
<name>A0A2G8RPZ3_9APHY</name>
<proteinExistence type="predicted"/>
<evidence type="ECO:0000256" key="1">
    <source>
        <dbReference type="SAM" id="MobiDB-lite"/>
    </source>
</evidence>
<dbReference type="Proteomes" id="UP000230002">
    <property type="component" value="Unassembled WGS sequence"/>
</dbReference>
<dbReference type="InterPro" id="IPR011333">
    <property type="entry name" value="SKP1/BTB/POZ_sf"/>
</dbReference>
<reference evidence="3 4" key="1">
    <citation type="journal article" date="2015" name="Sci. Rep.">
        <title>Chromosome-level genome map provides insights into diverse defense mechanisms in the medicinal fungus Ganoderma sinense.</title>
        <authorList>
            <person name="Zhu Y."/>
            <person name="Xu J."/>
            <person name="Sun C."/>
            <person name="Zhou S."/>
            <person name="Xu H."/>
            <person name="Nelson D.R."/>
            <person name="Qian J."/>
            <person name="Song J."/>
            <person name="Luo H."/>
            <person name="Xiang L."/>
            <person name="Li Y."/>
            <person name="Xu Z."/>
            <person name="Ji A."/>
            <person name="Wang L."/>
            <person name="Lu S."/>
            <person name="Hayward A."/>
            <person name="Sun W."/>
            <person name="Li X."/>
            <person name="Schwartz D.C."/>
            <person name="Wang Y."/>
            <person name="Chen S."/>
        </authorList>
    </citation>
    <scope>NUCLEOTIDE SEQUENCE [LARGE SCALE GENOMIC DNA]</scope>
    <source>
        <strain evidence="3 4">ZZ0214-1</strain>
    </source>
</reference>
<dbReference type="InterPro" id="IPR000210">
    <property type="entry name" value="BTB/POZ_dom"/>
</dbReference>
<accession>A0A2G8RPZ3</accession>
<gene>
    <name evidence="3" type="ORF">GSI_14892</name>
</gene>
<organism evidence="3 4">
    <name type="scientific">Ganoderma sinense ZZ0214-1</name>
    <dbReference type="NCBI Taxonomy" id="1077348"/>
    <lineage>
        <taxon>Eukaryota</taxon>
        <taxon>Fungi</taxon>
        <taxon>Dikarya</taxon>
        <taxon>Basidiomycota</taxon>
        <taxon>Agaricomycotina</taxon>
        <taxon>Agaricomycetes</taxon>
        <taxon>Polyporales</taxon>
        <taxon>Polyporaceae</taxon>
        <taxon>Ganoderma</taxon>
    </lineage>
</organism>
<dbReference type="PANTHER" id="PTHR22744">
    <property type="entry name" value="HELIX LOOP HELIX PROTEIN 21-RELATED"/>
    <property type="match status" value="1"/>
</dbReference>
<sequence length="619" mass="69524">MASNTRPLKRPRTRESPSSGALASEGDTSTSSAVQSLEDLERDKDLWLDDGTVILVAWKIAFKVYKGLLSVHSPVFSDMFASAAHADETYDESPIVRVTDSPEDLKWLLIQLIPKTRLPMESVHPSEHWELPVLVRLAHKYQIDVIERLAIDRLKHVFTNDFEACNHPDPLRASYRAYNAVEILQLARLTNNLSMLPVAFYTCIQNVDIIIDGVKCEDGSLIFMDKADANAGMFRTAWSKRSRDCHTETLSNPGHFEDISWHRSVAAKLVGTRLSSATKWPVVNYGRNFLEFSIYKTRSRAFGRDTEDLFFLCVPTTSSSKDPVDVLPRRSTRSSIPSAMTFPFHNGIACSVVTSVVYSDLKFTASPLDELTRDEDIWLEDGSVVLVAKKTAFKVYKGCLATHSPVFSNMFSSSTHADETLEDSHESTYPELSALARLGHKYQIDPLQRLAIAHLKSVFTNDVEWETRLGSRSPTQVLPTSGYLSYNPINIIEIARLADTPSLLPLAAFCLCVQNEAVIIDGQAQEDGTHLVLGKADAKRCISGIHDLYRTTEWAAQQTIYLVASQPDCVTPDACRAALHAMLAQMIKRFRQDERRELWKRLPQIFGLQDELKGHWLGY</sequence>
<evidence type="ECO:0000313" key="3">
    <source>
        <dbReference type="EMBL" id="PIL23579.1"/>
    </source>
</evidence>